<dbReference type="Proteomes" id="UP000295122">
    <property type="component" value="Unassembled WGS sequence"/>
</dbReference>
<dbReference type="InterPro" id="IPR002347">
    <property type="entry name" value="SDR_fam"/>
</dbReference>
<gene>
    <name evidence="3" type="ORF">EV668_2819</name>
</gene>
<evidence type="ECO:0000313" key="4">
    <source>
        <dbReference type="Proteomes" id="UP000295122"/>
    </source>
</evidence>
<dbReference type="Gene3D" id="3.40.50.720">
    <property type="entry name" value="NAD(P)-binding Rossmann-like Domain"/>
    <property type="match status" value="1"/>
</dbReference>
<keyword evidence="2" id="KW-0560">Oxidoreductase</keyword>
<proteinExistence type="inferred from homology"/>
<organism evidence="3 4">
    <name type="scientific">Enterovirga rhinocerotis</name>
    <dbReference type="NCBI Taxonomy" id="1339210"/>
    <lineage>
        <taxon>Bacteria</taxon>
        <taxon>Pseudomonadati</taxon>
        <taxon>Pseudomonadota</taxon>
        <taxon>Alphaproteobacteria</taxon>
        <taxon>Hyphomicrobiales</taxon>
        <taxon>Methylobacteriaceae</taxon>
        <taxon>Enterovirga</taxon>
    </lineage>
</organism>
<dbReference type="RefSeq" id="WP_245513259.1">
    <property type="nucleotide sequence ID" value="NZ_SNZR01000013.1"/>
</dbReference>
<dbReference type="EMBL" id="SNZR01000013">
    <property type="protein sequence ID" value="TDR89982.1"/>
    <property type="molecule type" value="Genomic_DNA"/>
</dbReference>
<dbReference type="Pfam" id="PF13561">
    <property type="entry name" value="adh_short_C2"/>
    <property type="match status" value="1"/>
</dbReference>
<keyword evidence="4" id="KW-1185">Reference proteome</keyword>
<dbReference type="PRINTS" id="PR00081">
    <property type="entry name" value="GDHRDH"/>
</dbReference>
<dbReference type="PROSITE" id="PS00061">
    <property type="entry name" value="ADH_SHORT"/>
    <property type="match status" value="1"/>
</dbReference>
<dbReference type="NCBIfam" id="NF005559">
    <property type="entry name" value="PRK07231.1"/>
    <property type="match status" value="1"/>
</dbReference>
<evidence type="ECO:0000256" key="2">
    <source>
        <dbReference type="ARBA" id="ARBA00023002"/>
    </source>
</evidence>
<evidence type="ECO:0000256" key="1">
    <source>
        <dbReference type="ARBA" id="ARBA00006484"/>
    </source>
</evidence>
<protein>
    <submittedName>
        <fullName evidence="3">3-oxoacyl-[acyl-carrier protein] reductase</fullName>
    </submittedName>
</protein>
<name>A0A4R7BXM6_9HYPH</name>
<dbReference type="FunFam" id="3.40.50.720:FF:000084">
    <property type="entry name" value="Short-chain dehydrogenase reductase"/>
    <property type="match status" value="1"/>
</dbReference>
<dbReference type="PANTHER" id="PTHR42760">
    <property type="entry name" value="SHORT-CHAIN DEHYDROGENASES/REDUCTASES FAMILY MEMBER"/>
    <property type="match status" value="1"/>
</dbReference>
<reference evidence="3 4" key="1">
    <citation type="submission" date="2019-03" db="EMBL/GenBank/DDBJ databases">
        <title>Genomic Encyclopedia of Type Strains, Phase IV (KMG-IV): sequencing the most valuable type-strain genomes for metagenomic binning, comparative biology and taxonomic classification.</title>
        <authorList>
            <person name="Goeker M."/>
        </authorList>
    </citation>
    <scope>NUCLEOTIDE SEQUENCE [LARGE SCALE GENOMIC DNA]</scope>
    <source>
        <strain evidence="3 4">DSM 25903</strain>
    </source>
</reference>
<comment type="caution">
    <text evidence="3">The sequence shown here is derived from an EMBL/GenBank/DDBJ whole genome shotgun (WGS) entry which is preliminary data.</text>
</comment>
<dbReference type="AlphaFoldDB" id="A0A4R7BXM6"/>
<sequence>MRLDGKVAVVTGAARGIGLGIAEAFLREGASVLLADLDEGAVAETASRLEATSPGRVAPVAVDVSSQPDCARMIGAAVERFGALDILVCNAGIVRQASPIEDIAPETWERVLGVNLMGCVYPTQVFAPLAKARGSGRIIYMASVAGEVGGVSAEMTYSVSKAGVLCLTKAVARQLAPHGITVNAIAPGAIETAMTDVLQYDASVMRSIPLGRYGEADDIAAAALYLASDDAKYVTGSTLDVNGGLFMR</sequence>
<dbReference type="SUPFAM" id="SSF51735">
    <property type="entry name" value="NAD(P)-binding Rossmann-fold domains"/>
    <property type="match status" value="1"/>
</dbReference>
<dbReference type="InterPro" id="IPR036291">
    <property type="entry name" value="NAD(P)-bd_dom_sf"/>
</dbReference>
<dbReference type="InterPro" id="IPR020904">
    <property type="entry name" value="Sc_DH/Rdtase_CS"/>
</dbReference>
<dbReference type="NCBIfam" id="NF009466">
    <property type="entry name" value="PRK12826.1-2"/>
    <property type="match status" value="1"/>
</dbReference>
<dbReference type="PANTHER" id="PTHR42760:SF133">
    <property type="entry name" value="3-OXOACYL-[ACYL-CARRIER-PROTEIN] REDUCTASE"/>
    <property type="match status" value="1"/>
</dbReference>
<accession>A0A4R7BXM6</accession>
<dbReference type="GO" id="GO:0016616">
    <property type="term" value="F:oxidoreductase activity, acting on the CH-OH group of donors, NAD or NADP as acceptor"/>
    <property type="evidence" value="ECO:0007669"/>
    <property type="project" value="TreeGrafter"/>
</dbReference>
<comment type="similarity">
    <text evidence="1">Belongs to the short-chain dehydrogenases/reductases (SDR) family.</text>
</comment>
<dbReference type="PRINTS" id="PR00080">
    <property type="entry name" value="SDRFAMILY"/>
</dbReference>
<evidence type="ECO:0000313" key="3">
    <source>
        <dbReference type="EMBL" id="TDR89982.1"/>
    </source>
</evidence>